<dbReference type="Pfam" id="PF20434">
    <property type="entry name" value="BD-FAE"/>
    <property type="match status" value="1"/>
</dbReference>
<name>A0A1V1I132_9FIRM</name>
<dbReference type="PANTHER" id="PTHR48081">
    <property type="entry name" value="AB HYDROLASE SUPERFAMILY PROTEIN C4A8.06C"/>
    <property type="match status" value="1"/>
</dbReference>
<dbReference type="AlphaFoldDB" id="A0A1V1I132"/>
<protein>
    <submittedName>
        <fullName evidence="3">Esterase/lipase</fullName>
    </submittedName>
</protein>
<dbReference type="EMBL" id="LN555523">
    <property type="protein sequence ID" value="CED93839.1"/>
    <property type="molecule type" value="Genomic_DNA"/>
</dbReference>
<dbReference type="KEGG" id="ril:CRIB_1229"/>
<dbReference type="Proteomes" id="UP000245622">
    <property type="component" value="Chromosome 1"/>
</dbReference>
<keyword evidence="1" id="KW-0378">Hydrolase</keyword>
<accession>A0A1V1I132</accession>
<dbReference type="SUPFAM" id="SSF53474">
    <property type="entry name" value="alpha/beta-Hydrolases"/>
    <property type="match status" value="1"/>
</dbReference>
<dbReference type="GO" id="GO:0016787">
    <property type="term" value="F:hydrolase activity"/>
    <property type="evidence" value="ECO:0007669"/>
    <property type="project" value="UniProtKB-KW"/>
</dbReference>
<organism evidence="3 4">
    <name type="scientific">Romboutsia ilealis</name>
    <dbReference type="NCBI Taxonomy" id="1115758"/>
    <lineage>
        <taxon>Bacteria</taxon>
        <taxon>Bacillati</taxon>
        <taxon>Bacillota</taxon>
        <taxon>Clostridia</taxon>
        <taxon>Peptostreptococcales</taxon>
        <taxon>Peptostreptococcaceae</taxon>
        <taxon>Romboutsia</taxon>
    </lineage>
</organism>
<dbReference type="InterPro" id="IPR049492">
    <property type="entry name" value="BD-FAE-like_dom"/>
</dbReference>
<keyword evidence="4" id="KW-1185">Reference proteome</keyword>
<dbReference type="InterPro" id="IPR050300">
    <property type="entry name" value="GDXG_lipolytic_enzyme"/>
</dbReference>
<dbReference type="Gene3D" id="3.40.50.1820">
    <property type="entry name" value="alpha/beta hydrolase"/>
    <property type="match status" value="1"/>
</dbReference>
<dbReference type="InterPro" id="IPR029058">
    <property type="entry name" value="AB_hydrolase_fold"/>
</dbReference>
<reference evidence="3 4" key="1">
    <citation type="submission" date="2014-04" db="EMBL/GenBank/DDBJ databases">
        <authorList>
            <person name="Hornung B.V."/>
        </authorList>
    </citation>
    <scope>NUCLEOTIDE SEQUENCE [LARGE SCALE GENOMIC DNA]</scope>
    <source>
        <strain evidence="3 4">CRIB</strain>
    </source>
</reference>
<feature type="domain" description="BD-FAE-like" evidence="2">
    <location>
        <begin position="41"/>
        <end position="222"/>
    </location>
</feature>
<dbReference type="GeneID" id="82205267"/>
<evidence type="ECO:0000259" key="2">
    <source>
        <dbReference type="Pfam" id="PF20434"/>
    </source>
</evidence>
<gene>
    <name evidence="3" type="ORF">CRIB_1229</name>
</gene>
<dbReference type="RefSeq" id="WP_180703520.1">
    <property type="nucleotide sequence ID" value="NZ_CAJUCR010000002.1"/>
</dbReference>
<sequence>MIKRKIKNVYRMLRYAYAKDINIKCTNVNYGSNKKQYYKVYKRNNDKPTIFFVHGGGWWQGSPSLYSGVGKYFFKHGYTVVLVGYRLVPNYRYPIQVEDAFKALKHYIKNNENDNGIVVGGYSAGAEISSHLAFDTKRQNDYKIDTSLLKGFISISGVLDFNKCSSNRSKRLIKRYVYKSNTDNCNPINLINKNSTINTLCIHGDSDTLIDIENSKSFINNLKKVNNNSYLKIIKDAEHEDTIDIVRGNGNEYSKYIFEFLEKII</sequence>
<evidence type="ECO:0000313" key="3">
    <source>
        <dbReference type="EMBL" id="CED93839.1"/>
    </source>
</evidence>
<proteinExistence type="predicted"/>
<evidence type="ECO:0000256" key="1">
    <source>
        <dbReference type="ARBA" id="ARBA00022801"/>
    </source>
</evidence>
<evidence type="ECO:0000313" key="4">
    <source>
        <dbReference type="Proteomes" id="UP000245622"/>
    </source>
</evidence>